<dbReference type="GO" id="GO:0016020">
    <property type="term" value="C:membrane"/>
    <property type="evidence" value="ECO:0007669"/>
    <property type="project" value="UniProtKB-SubCell"/>
</dbReference>
<protein>
    <recommendedName>
        <fullName evidence="6">TMEM205-like domain-containing protein</fullName>
    </recommendedName>
</protein>
<feature type="transmembrane region" description="Helical" evidence="5">
    <location>
        <begin position="146"/>
        <end position="163"/>
    </location>
</feature>
<evidence type="ECO:0000313" key="7">
    <source>
        <dbReference type="EMBL" id="CUS33403.1"/>
    </source>
</evidence>
<evidence type="ECO:0000256" key="4">
    <source>
        <dbReference type="ARBA" id="ARBA00023136"/>
    </source>
</evidence>
<dbReference type="OrthoDB" id="9806370at2"/>
<organism evidence="7 8">
    <name type="scientific">Candidatus Nitrospira nitrificans</name>
    <dbReference type="NCBI Taxonomy" id="1742973"/>
    <lineage>
        <taxon>Bacteria</taxon>
        <taxon>Pseudomonadati</taxon>
        <taxon>Nitrospirota</taxon>
        <taxon>Nitrospiria</taxon>
        <taxon>Nitrospirales</taxon>
        <taxon>Nitrospiraceae</taxon>
        <taxon>Nitrospira</taxon>
    </lineage>
</organism>
<dbReference type="InterPro" id="IPR025423">
    <property type="entry name" value="TMEM205-like"/>
</dbReference>
<keyword evidence="3 5" id="KW-1133">Transmembrane helix</keyword>
<gene>
    <name evidence="7" type="ORF">COMA2_130049</name>
</gene>
<sequence>MRRLLRWRMVGCLTLEWIALAVWVGGMVVLSGAVIPAVFNTFGGQDAGGMLLTRAFESYHRFVIGACVILSAAMWYRRWSGDPAVEVGRSEMIVLAVMVLIAGLIIMVLHPNAVALQAQAFATKDETARKAALEAFFRVLLPTRSLYMANLVLGIVLVGIKVTHSLDQKKRQS</sequence>
<evidence type="ECO:0000313" key="8">
    <source>
        <dbReference type="Proteomes" id="UP000198736"/>
    </source>
</evidence>
<evidence type="ECO:0000256" key="5">
    <source>
        <dbReference type="SAM" id="Phobius"/>
    </source>
</evidence>
<evidence type="ECO:0000256" key="3">
    <source>
        <dbReference type="ARBA" id="ARBA00022989"/>
    </source>
</evidence>
<reference evidence="8" key="1">
    <citation type="submission" date="2015-10" db="EMBL/GenBank/DDBJ databases">
        <authorList>
            <person name="Luecker S."/>
            <person name="Luecker S."/>
        </authorList>
    </citation>
    <scope>NUCLEOTIDE SEQUENCE [LARGE SCALE GENOMIC DNA]</scope>
</reference>
<keyword evidence="4 5" id="KW-0472">Membrane</keyword>
<keyword evidence="2 5" id="KW-0812">Transmembrane</keyword>
<evidence type="ECO:0000259" key="6">
    <source>
        <dbReference type="Pfam" id="PF13664"/>
    </source>
</evidence>
<keyword evidence="8" id="KW-1185">Reference proteome</keyword>
<feature type="domain" description="TMEM205-like" evidence="6">
    <location>
        <begin position="19"/>
        <end position="120"/>
    </location>
</feature>
<feature type="transmembrane region" description="Helical" evidence="5">
    <location>
        <begin position="59"/>
        <end position="76"/>
    </location>
</feature>
<dbReference type="Pfam" id="PF13664">
    <property type="entry name" value="DUF4149"/>
    <property type="match status" value="1"/>
</dbReference>
<dbReference type="Proteomes" id="UP000198736">
    <property type="component" value="Unassembled WGS sequence"/>
</dbReference>
<dbReference type="STRING" id="1742973.COMA2_130049"/>
<accession>A0A0S4LBY5</accession>
<feature type="transmembrane region" description="Helical" evidence="5">
    <location>
        <begin position="12"/>
        <end position="39"/>
    </location>
</feature>
<comment type="subcellular location">
    <subcellularLocation>
        <location evidence="1">Membrane</location>
    </subcellularLocation>
</comment>
<dbReference type="AlphaFoldDB" id="A0A0S4LBY5"/>
<proteinExistence type="predicted"/>
<dbReference type="EMBL" id="CZPZ01000005">
    <property type="protein sequence ID" value="CUS33403.1"/>
    <property type="molecule type" value="Genomic_DNA"/>
</dbReference>
<evidence type="ECO:0000256" key="2">
    <source>
        <dbReference type="ARBA" id="ARBA00022692"/>
    </source>
</evidence>
<dbReference type="RefSeq" id="WP_139077070.1">
    <property type="nucleotide sequence ID" value="NZ_CZPZ01000005.1"/>
</dbReference>
<feature type="transmembrane region" description="Helical" evidence="5">
    <location>
        <begin position="88"/>
        <end position="109"/>
    </location>
</feature>
<evidence type="ECO:0000256" key="1">
    <source>
        <dbReference type="ARBA" id="ARBA00004370"/>
    </source>
</evidence>
<name>A0A0S4LBY5_9BACT</name>